<name>C1F2C0_ACIC5</name>
<dbReference type="InParanoid" id="C1F2C0"/>
<feature type="compositionally biased region" description="Basic and acidic residues" evidence="1">
    <location>
        <begin position="53"/>
        <end position="66"/>
    </location>
</feature>
<dbReference type="HOGENOM" id="CLU_2821224_0_0_0"/>
<dbReference type="AlphaFoldDB" id="C1F2C0"/>
<feature type="region of interest" description="Disordered" evidence="1">
    <location>
        <begin position="34"/>
        <end position="66"/>
    </location>
</feature>
<sequence length="66" mass="7244">MTRRDERHCTAAIPISKDQVLMITVDTVSIEVEMEAPPSSPPNGKAPVDGSDPADRPEIGFRLRKN</sequence>
<organism evidence="2 3">
    <name type="scientific">Acidobacterium capsulatum (strain ATCC 51196 / DSM 11244 / BCRC 80197 / JCM 7670 / NBRC 15755 / NCIMB 13165 / 161)</name>
    <dbReference type="NCBI Taxonomy" id="240015"/>
    <lineage>
        <taxon>Bacteria</taxon>
        <taxon>Pseudomonadati</taxon>
        <taxon>Acidobacteriota</taxon>
        <taxon>Terriglobia</taxon>
        <taxon>Terriglobales</taxon>
        <taxon>Acidobacteriaceae</taxon>
        <taxon>Acidobacterium</taxon>
    </lineage>
</organism>
<dbReference type="Proteomes" id="UP000002207">
    <property type="component" value="Chromosome"/>
</dbReference>
<dbReference type="KEGG" id="aca:ACP_0782"/>
<proteinExistence type="predicted"/>
<dbReference type="RefSeq" id="WP_015895953.1">
    <property type="nucleotide sequence ID" value="NC_012483.1"/>
</dbReference>
<evidence type="ECO:0000313" key="3">
    <source>
        <dbReference type="Proteomes" id="UP000002207"/>
    </source>
</evidence>
<gene>
    <name evidence="2" type="ordered locus">ACP_0782</name>
</gene>
<keyword evidence="3" id="KW-1185">Reference proteome</keyword>
<reference evidence="2 3" key="1">
    <citation type="journal article" date="2009" name="Appl. Environ. Microbiol.">
        <title>Three genomes from the phylum Acidobacteria provide insight into the lifestyles of these microorganisms in soils.</title>
        <authorList>
            <person name="Ward N.L."/>
            <person name="Challacombe J.F."/>
            <person name="Janssen P.H."/>
            <person name="Henrissat B."/>
            <person name="Coutinho P.M."/>
            <person name="Wu M."/>
            <person name="Xie G."/>
            <person name="Haft D.H."/>
            <person name="Sait M."/>
            <person name="Badger J."/>
            <person name="Barabote R.D."/>
            <person name="Bradley B."/>
            <person name="Brettin T.S."/>
            <person name="Brinkac L.M."/>
            <person name="Bruce D."/>
            <person name="Creasy T."/>
            <person name="Daugherty S.C."/>
            <person name="Davidsen T.M."/>
            <person name="DeBoy R.T."/>
            <person name="Detter J.C."/>
            <person name="Dodson R.J."/>
            <person name="Durkin A.S."/>
            <person name="Ganapathy A."/>
            <person name="Gwinn-Giglio M."/>
            <person name="Han C.S."/>
            <person name="Khouri H."/>
            <person name="Kiss H."/>
            <person name="Kothari S.P."/>
            <person name="Madupu R."/>
            <person name="Nelson K.E."/>
            <person name="Nelson W.C."/>
            <person name="Paulsen I."/>
            <person name="Penn K."/>
            <person name="Ren Q."/>
            <person name="Rosovitz M.J."/>
            <person name="Selengut J.D."/>
            <person name="Shrivastava S."/>
            <person name="Sullivan S.A."/>
            <person name="Tapia R."/>
            <person name="Thompson L.S."/>
            <person name="Watkins K.L."/>
            <person name="Yang Q."/>
            <person name="Yu C."/>
            <person name="Zafar N."/>
            <person name="Zhou L."/>
            <person name="Kuske C.R."/>
        </authorList>
    </citation>
    <scope>NUCLEOTIDE SEQUENCE [LARGE SCALE GENOMIC DNA]</scope>
    <source>
        <strain evidence="3">ATCC 51196 / DSM 11244 / BCRC 80197 / JCM 7670 / NBRC 15755 / NCIMB 13165 / 161</strain>
    </source>
</reference>
<accession>C1F2C0</accession>
<dbReference type="EMBL" id="CP001472">
    <property type="protein sequence ID" value="ACO31403.1"/>
    <property type="molecule type" value="Genomic_DNA"/>
</dbReference>
<dbReference type="STRING" id="240015.ACP_0782"/>
<protein>
    <submittedName>
        <fullName evidence="2">Uncharacterized protein</fullName>
    </submittedName>
</protein>
<evidence type="ECO:0000313" key="2">
    <source>
        <dbReference type="EMBL" id="ACO31403.1"/>
    </source>
</evidence>
<evidence type="ECO:0000256" key="1">
    <source>
        <dbReference type="SAM" id="MobiDB-lite"/>
    </source>
</evidence>